<gene>
    <name evidence="1" type="ORF">AMURIS_05536</name>
</gene>
<evidence type="ECO:0000313" key="2">
    <source>
        <dbReference type="Proteomes" id="UP000236311"/>
    </source>
</evidence>
<sequence length="101" mass="11975">MAYSVLIRDKKDKTIYRFLQVKEETMEEISKEVEDPDTHEVRTETELVGTGKFQTVSYKESDKEKFEEKCIDLLNTYNRTEIVPVALEEYDVDLLWNSDNM</sequence>
<dbReference type="RefSeq" id="WP_103242685.1">
    <property type="nucleotide sequence ID" value="NZ_JANJZD010000069.1"/>
</dbReference>
<name>A0A2K4ZQL7_9FIRM</name>
<dbReference type="OrthoDB" id="2050509at2"/>
<dbReference type="Proteomes" id="UP000236311">
    <property type="component" value="Unassembled WGS sequence"/>
</dbReference>
<reference evidence="1 2" key="1">
    <citation type="submission" date="2018-01" db="EMBL/GenBank/DDBJ databases">
        <authorList>
            <person name="Gaut B.S."/>
            <person name="Morton B.R."/>
            <person name="Clegg M.T."/>
            <person name="Duvall M.R."/>
        </authorList>
    </citation>
    <scope>NUCLEOTIDE SEQUENCE [LARGE SCALE GENOMIC DNA]</scope>
    <source>
        <strain evidence="1">GP69</strain>
    </source>
</reference>
<dbReference type="EMBL" id="OFSM01000070">
    <property type="protein sequence ID" value="SOY32770.1"/>
    <property type="molecule type" value="Genomic_DNA"/>
</dbReference>
<organism evidence="1 2">
    <name type="scientific">Acetatifactor muris</name>
    <dbReference type="NCBI Taxonomy" id="879566"/>
    <lineage>
        <taxon>Bacteria</taxon>
        <taxon>Bacillati</taxon>
        <taxon>Bacillota</taxon>
        <taxon>Clostridia</taxon>
        <taxon>Lachnospirales</taxon>
        <taxon>Lachnospiraceae</taxon>
        <taxon>Acetatifactor</taxon>
    </lineage>
</organism>
<dbReference type="AlphaFoldDB" id="A0A2K4ZQL7"/>
<accession>A0A2K4ZQL7</accession>
<keyword evidence="2" id="KW-1185">Reference proteome</keyword>
<proteinExistence type="predicted"/>
<evidence type="ECO:0000313" key="1">
    <source>
        <dbReference type="EMBL" id="SOY32770.1"/>
    </source>
</evidence>
<protein>
    <submittedName>
        <fullName evidence="1">Uncharacterized protein</fullName>
    </submittedName>
</protein>